<evidence type="ECO:0000256" key="2">
    <source>
        <dbReference type="ARBA" id="ARBA00022695"/>
    </source>
</evidence>
<feature type="non-terminal residue" evidence="8">
    <location>
        <position position="1"/>
    </location>
</feature>
<keyword evidence="9" id="KW-1185">Reference proteome</keyword>
<keyword evidence="3" id="KW-0540">Nuclease</keyword>
<gene>
    <name evidence="8" type="primary">Ervk6_0</name>
    <name evidence="8" type="ORF">HELFUL_R15031</name>
</gene>
<dbReference type="InterPro" id="IPR043502">
    <property type="entry name" value="DNA/RNA_pol_sf"/>
</dbReference>
<sequence length="56" mass="6430">FLPQKIALSVQHLSTLNDFQKLVGEINWMRPFLKLTTHDLRPLFKTLEGNPDPSSP</sequence>
<evidence type="ECO:0000256" key="5">
    <source>
        <dbReference type="ARBA" id="ARBA00022801"/>
    </source>
</evidence>
<evidence type="ECO:0000313" key="8">
    <source>
        <dbReference type="EMBL" id="NXP44596.1"/>
    </source>
</evidence>
<dbReference type="GO" id="GO:0004519">
    <property type="term" value="F:endonuclease activity"/>
    <property type="evidence" value="ECO:0007669"/>
    <property type="project" value="UniProtKB-KW"/>
</dbReference>
<feature type="non-terminal residue" evidence="8">
    <location>
        <position position="56"/>
    </location>
</feature>
<evidence type="ECO:0000256" key="1">
    <source>
        <dbReference type="ARBA" id="ARBA00022679"/>
    </source>
</evidence>
<keyword evidence="6" id="KW-0695">RNA-directed DNA polymerase</keyword>
<dbReference type="GO" id="GO:0003964">
    <property type="term" value="F:RNA-directed DNA polymerase activity"/>
    <property type="evidence" value="ECO:0007669"/>
    <property type="project" value="UniProtKB-KW"/>
</dbReference>
<organism evidence="8 9">
    <name type="scientific">Heliornis fulica</name>
    <name type="common">sungrebe</name>
    <dbReference type="NCBI Taxonomy" id="54369"/>
    <lineage>
        <taxon>Eukaryota</taxon>
        <taxon>Metazoa</taxon>
        <taxon>Chordata</taxon>
        <taxon>Craniata</taxon>
        <taxon>Vertebrata</taxon>
        <taxon>Euteleostomi</taxon>
        <taxon>Archelosauria</taxon>
        <taxon>Archosauria</taxon>
        <taxon>Dinosauria</taxon>
        <taxon>Saurischia</taxon>
        <taxon>Theropoda</taxon>
        <taxon>Coelurosauria</taxon>
        <taxon>Aves</taxon>
        <taxon>Neognathae</taxon>
        <taxon>Neoaves</taxon>
        <taxon>Gruiformes</taxon>
        <taxon>Heliornithidae</taxon>
        <taxon>Heliornis</taxon>
    </lineage>
</organism>
<dbReference type="Proteomes" id="UP000590868">
    <property type="component" value="Unassembled WGS sequence"/>
</dbReference>
<evidence type="ECO:0000256" key="3">
    <source>
        <dbReference type="ARBA" id="ARBA00022722"/>
    </source>
</evidence>
<dbReference type="GO" id="GO:0016787">
    <property type="term" value="F:hydrolase activity"/>
    <property type="evidence" value="ECO:0007669"/>
    <property type="project" value="UniProtKB-KW"/>
</dbReference>
<dbReference type="EMBL" id="VXBZ01001228">
    <property type="protein sequence ID" value="NXP44596.1"/>
    <property type="molecule type" value="Genomic_DNA"/>
</dbReference>
<dbReference type="InterPro" id="IPR010661">
    <property type="entry name" value="RVT_thumb"/>
</dbReference>
<dbReference type="Pfam" id="PF06817">
    <property type="entry name" value="RVT_thumb"/>
    <property type="match status" value="1"/>
</dbReference>
<dbReference type="PANTHER" id="PTHR41694">
    <property type="entry name" value="ENDOGENOUS RETROVIRUS GROUP K MEMBER POL PROTEIN"/>
    <property type="match status" value="1"/>
</dbReference>
<dbReference type="PANTHER" id="PTHR41694:SF3">
    <property type="entry name" value="RNA-DIRECTED DNA POLYMERASE-RELATED"/>
    <property type="match status" value="1"/>
</dbReference>
<reference evidence="8 9" key="1">
    <citation type="submission" date="2019-09" db="EMBL/GenBank/DDBJ databases">
        <title>Bird 10,000 Genomes (B10K) Project - Family phase.</title>
        <authorList>
            <person name="Zhang G."/>
        </authorList>
    </citation>
    <scope>NUCLEOTIDE SEQUENCE [LARGE SCALE GENOMIC DNA]</scope>
    <source>
        <strain evidence="8">B10K-DU-001-55</strain>
        <tissue evidence="8">Muscle</tissue>
    </source>
</reference>
<dbReference type="InterPro" id="IPR043128">
    <property type="entry name" value="Rev_trsase/Diguanyl_cyclase"/>
</dbReference>
<protein>
    <submittedName>
        <fullName evidence="8">POK6 protein</fullName>
    </submittedName>
</protein>
<dbReference type="SUPFAM" id="SSF56672">
    <property type="entry name" value="DNA/RNA polymerases"/>
    <property type="match status" value="1"/>
</dbReference>
<dbReference type="Gene3D" id="3.30.70.270">
    <property type="match status" value="1"/>
</dbReference>
<accession>A0A7L2AC33</accession>
<evidence type="ECO:0000256" key="6">
    <source>
        <dbReference type="ARBA" id="ARBA00022918"/>
    </source>
</evidence>
<keyword evidence="1" id="KW-0808">Transferase</keyword>
<dbReference type="GO" id="GO:0035613">
    <property type="term" value="F:RNA stem-loop binding"/>
    <property type="evidence" value="ECO:0007669"/>
    <property type="project" value="TreeGrafter"/>
</dbReference>
<proteinExistence type="predicted"/>
<evidence type="ECO:0000313" key="9">
    <source>
        <dbReference type="Proteomes" id="UP000590868"/>
    </source>
</evidence>
<comment type="caution">
    <text evidence="8">The sequence shown here is derived from an EMBL/GenBank/DDBJ whole genome shotgun (WGS) entry which is preliminary data.</text>
</comment>
<evidence type="ECO:0000259" key="7">
    <source>
        <dbReference type="Pfam" id="PF06817"/>
    </source>
</evidence>
<dbReference type="AlphaFoldDB" id="A0A7L2AC33"/>
<feature type="domain" description="Reverse transcriptase thumb" evidence="7">
    <location>
        <begin position="3"/>
        <end position="56"/>
    </location>
</feature>
<keyword evidence="2" id="KW-0548">Nucleotidyltransferase</keyword>
<evidence type="ECO:0000256" key="4">
    <source>
        <dbReference type="ARBA" id="ARBA00022759"/>
    </source>
</evidence>
<keyword evidence="5" id="KW-0378">Hydrolase</keyword>
<dbReference type="OrthoDB" id="422540at2759"/>
<keyword evidence="4" id="KW-0255">Endonuclease</keyword>
<name>A0A7L2AC33_9GRUI</name>